<organism evidence="2 3">
    <name type="scientific">Candidatus Avichristensenella intestinipullorum</name>
    <dbReference type="NCBI Taxonomy" id="2840693"/>
    <lineage>
        <taxon>Bacteria</taxon>
        <taxon>Bacillati</taxon>
        <taxon>Bacillota</taxon>
        <taxon>Clostridia</taxon>
        <taxon>Candidatus Avichristensenella</taxon>
    </lineage>
</organism>
<dbReference type="CDD" id="cd24007">
    <property type="entry name" value="ASKHA_NBD_eukNAGK-like"/>
    <property type="match status" value="1"/>
</dbReference>
<evidence type="ECO:0000313" key="3">
    <source>
        <dbReference type="Proteomes" id="UP000886819"/>
    </source>
</evidence>
<dbReference type="PANTHER" id="PTHR43190">
    <property type="entry name" value="N-ACETYL-D-GLUCOSAMINE KINASE"/>
    <property type="match status" value="1"/>
</dbReference>
<dbReference type="AlphaFoldDB" id="A0A9D0YWS4"/>
<protein>
    <recommendedName>
        <fullName evidence="1">ATPase BadF/BadG/BcrA/BcrD type domain-containing protein</fullName>
    </recommendedName>
</protein>
<dbReference type="Proteomes" id="UP000886819">
    <property type="component" value="Unassembled WGS sequence"/>
</dbReference>
<reference evidence="2" key="2">
    <citation type="journal article" date="2021" name="PeerJ">
        <title>Extensive microbial diversity within the chicken gut microbiome revealed by metagenomics and culture.</title>
        <authorList>
            <person name="Gilroy R."/>
            <person name="Ravi A."/>
            <person name="Getino M."/>
            <person name="Pursley I."/>
            <person name="Horton D.L."/>
            <person name="Alikhan N.F."/>
            <person name="Baker D."/>
            <person name="Gharbi K."/>
            <person name="Hall N."/>
            <person name="Watson M."/>
            <person name="Adriaenssens E.M."/>
            <person name="Foster-Nyarko E."/>
            <person name="Jarju S."/>
            <person name="Secka A."/>
            <person name="Antonio M."/>
            <person name="Oren A."/>
            <person name="Chaudhuri R.R."/>
            <person name="La Ragione R."/>
            <person name="Hildebrand F."/>
            <person name="Pallen M.J."/>
        </authorList>
    </citation>
    <scope>NUCLEOTIDE SEQUENCE</scope>
    <source>
        <strain evidence="2">ChiHile30-977</strain>
    </source>
</reference>
<sequence>MGILIGVDGGGTHSTAVAVAPDGRVLAVTYGEGLNHHNIGIPTARTRLAGMIRALRTQCGEPVVLGVCVGMSALDGPADEKTLRQFAVGELAGFPLDLQSDAYIALVGFAKGAPGLIVICGTGSMLLMVDERRRQYVSGGWGYLLQDAGSGYTLAREALLAVTAEADGVGPATALTADALDCFGAKTARGLIDVVYAPSFTPDRMAGFARCVLARAEQGEDAAAAQILRGNMERLAAQAACMMKKAPAVRRVGLYGGIFNHSAQARSLFAAALTRQCPEAEVCRLDCPPELGAVIHLLLREGEPDAQVLARMQKTYRGIYHGCH</sequence>
<dbReference type="Gene3D" id="3.30.420.40">
    <property type="match status" value="2"/>
</dbReference>
<evidence type="ECO:0000313" key="2">
    <source>
        <dbReference type="EMBL" id="HIQ63432.1"/>
    </source>
</evidence>
<dbReference type="InterPro" id="IPR043129">
    <property type="entry name" value="ATPase_NBD"/>
</dbReference>
<accession>A0A9D0YWS4</accession>
<dbReference type="SUPFAM" id="SSF53067">
    <property type="entry name" value="Actin-like ATPase domain"/>
    <property type="match status" value="2"/>
</dbReference>
<reference evidence="2" key="1">
    <citation type="submission" date="2020-10" db="EMBL/GenBank/DDBJ databases">
        <authorList>
            <person name="Gilroy R."/>
        </authorList>
    </citation>
    <scope>NUCLEOTIDE SEQUENCE</scope>
    <source>
        <strain evidence="2">ChiHile30-977</strain>
    </source>
</reference>
<proteinExistence type="predicted"/>
<evidence type="ECO:0000259" key="1">
    <source>
        <dbReference type="Pfam" id="PF01869"/>
    </source>
</evidence>
<gene>
    <name evidence="2" type="ORF">IAA66_07580</name>
</gene>
<feature type="domain" description="ATPase BadF/BadG/BcrA/BcrD type" evidence="1">
    <location>
        <begin position="5"/>
        <end position="268"/>
    </location>
</feature>
<name>A0A9D0YWS4_9FIRM</name>
<dbReference type="InterPro" id="IPR052519">
    <property type="entry name" value="Euk-type_GlcNAc_Kinase"/>
</dbReference>
<dbReference type="PANTHER" id="PTHR43190:SF3">
    <property type="entry name" value="N-ACETYL-D-GLUCOSAMINE KINASE"/>
    <property type="match status" value="1"/>
</dbReference>
<dbReference type="InterPro" id="IPR002731">
    <property type="entry name" value="ATPase_BadF"/>
</dbReference>
<comment type="caution">
    <text evidence="2">The sequence shown here is derived from an EMBL/GenBank/DDBJ whole genome shotgun (WGS) entry which is preliminary data.</text>
</comment>
<dbReference type="EMBL" id="DVFI01000103">
    <property type="protein sequence ID" value="HIQ63432.1"/>
    <property type="molecule type" value="Genomic_DNA"/>
</dbReference>
<dbReference type="Pfam" id="PF01869">
    <property type="entry name" value="BcrAD_BadFG"/>
    <property type="match status" value="1"/>
</dbReference>